<name>A0A1I8BN85_MELHA</name>
<accession>A0A1I8BN85</accession>
<evidence type="ECO:0000313" key="2">
    <source>
        <dbReference type="Proteomes" id="UP000095281"/>
    </source>
</evidence>
<organism evidence="2 3">
    <name type="scientific">Meloidogyne hapla</name>
    <name type="common">Root-knot nematode worm</name>
    <dbReference type="NCBI Taxonomy" id="6305"/>
    <lineage>
        <taxon>Eukaryota</taxon>
        <taxon>Metazoa</taxon>
        <taxon>Ecdysozoa</taxon>
        <taxon>Nematoda</taxon>
        <taxon>Chromadorea</taxon>
        <taxon>Rhabditida</taxon>
        <taxon>Tylenchina</taxon>
        <taxon>Tylenchomorpha</taxon>
        <taxon>Tylenchoidea</taxon>
        <taxon>Meloidogynidae</taxon>
        <taxon>Meloidogyninae</taxon>
        <taxon>Meloidogyne</taxon>
    </lineage>
</organism>
<feature type="compositionally biased region" description="Basic and acidic residues" evidence="1">
    <location>
        <begin position="1"/>
        <end position="24"/>
    </location>
</feature>
<reference evidence="3" key="1">
    <citation type="submission" date="2016-11" db="UniProtKB">
        <authorList>
            <consortium name="WormBaseParasite"/>
        </authorList>
    </citation>
    <scope>IDENTIFICATION</scope>
</reference>
<keyword evidence="2" id="KW-1185">Reference proteome</keyword>
<feature type="compositionally biased region" description="Basic and acidic residues" evidence="1">
    <location>
        <begin position="30"/>
        <end position="43"/>
    </location>
</feature>
<evidence type="ECO:0000256" key="1">
    <source>
        <dbReference type="SAM" id="MobiDB-lite"/>
    </source>
</evidence>
<sequence>MKRRFLDRIERQIRKESDNNDEQHPQTAEECNKQELDKSSNAS</sequence>
<proteinExistence type="predicted"/>
<dbReference type="Proteomes" id="UP000095281">
    <property type="component" value="Unplaced"/>
</dbReference>
<feature type="region of interest" description="Disordered" evidence="1">
    <location>
        <begin position="1"/>
        <end position="43"/>
    </location>
</feature>
<protein>
    <submittedName>
        <fullName evidence="3">Uncharacterized protein</fullName>
    </submittedName>
</protein>
<dbReference type="AlphaFoldDB" id="A0A1I8BN85"/>
<dbReference type="WBParaSite" id="MhA1_Contig355.frz3.gene3">
    <property type="protein sequence ID" value="MhA1_Contig355.frz3.gene3"/>
    <property type="gene ID" value="MhA1_Contig355.frz3.gene3"/>
</dbReference>
<evidence type="ECO:0000313" key="3">
    <source>
        <dbReference type="WBParaSite" id="MhA1_Contig355.frz3.gene3"/>
    </source>
</evidence>